<dbReference type="OrthoDB" id="10252171at2759"/>
<dbReference type="EMBL" id="JAACFV010000096">
    <property type="protein sequence ID" value="KAF7505999.1"/>
    <property type="molecule type" value="Genomic_DNA"/>
</dbReference>
<protein>
    <submittedName>
        <fullName evidence="2">Uncharacterized protein</fullName>
    </submittedName>
</protein>
<accession>A0A8H7AEK0</accession>
<evidence type="ECO:0000313" key="2">
    <source>
        <dbReference type="EMBL" id="KAF7505999.1"/>
    </source>
</evidence>
<feature type="region of interest" description="Disordered" evidence="1">
    <location>
        <begin position="80"/>
        <end position="101"/>
    </location>
</feature>
<dbReference type="AlphaFoldDB" id="A0A8H7AEK0"/>
<gene>
    <name evidence="2" type="ORF">GJ744_012346</name>
</gene>
<name>A0A8H7AEK0_9EURO</name>
<keyword evidence="3" id="KW-1185">Reference proteome</keyword>
<proteinExistence type="predicted"/>
<comment type="caution">
    <text evidence="2">The sequence shown here is derived from an EMBL/GenBank/DDBJ whole genome shotgun (WGS) entry which is preliminary data.</text>
</comment>
<dbReference type="Proteomes" id="UP000606974">
    <property type="component" value="Unassembled WGS sequence"/>
</dbReference>
<evidence type="ECO:0000256" key="1">
    <source>
        <dbReference type="SAM" id="MobiDB-lite"/>
    </source>
</evidence>
<sequence>MWYEWIATWATRLRSMLKDEDEGGDQLIHILLHMVEFEARNRWPAKECLIRGLKAGLFKRRIADGLIVCANYEEGNPEALIKTTTPTSRSLEAPRRQSATDSDATIILDRLWDGAEPSRSH</sequence>
<evidence type="ECO:0000313" key="3">
    <source>
        <dbReference type="Proteomes" id="UP000606974"/>
    </source>
</evidence>
<organism evidence="2 3">
    <name type="scientific">Endocarpon pusillum</name>
    <dbReference type="NCBI Taxonomy" id="364733"/>
    <lineage>
        <taxon>Eukaryota</taxon>
        <taxon>Fungi</taxon>
        <taxon>Dikarya</taxon>
        <taxon>Ascomycota</taxon>
        <taxon>Pezizomycotina</taxon>
        <taxon>Eurotiomycetes</taxon>
        <taxon>Chaetothyriomycetidae</taxon>
        <taxon>Verrucariales</taxon>
        <taxon>Verrucariaceae</taxon>
        <taxon>Endocarpon</taxon>
    </lineage>
</organism>
<reference evidence="2" key="1">
    <citation type="submission" date="2020-02" db="EMBL/GenBank/DDBJ databases">
        <authorList>
            <person name="Palmer J.M."/>
        </authorList>
    </citation>
    <scope>NUCLEOTIDE SEQUENCE</scope>
    <source>
        <strain evidence="2">EPUS1.4</strain>
        <tissue evidence="2">Thallus</tissue>
    </source>
</reference>